<dbReference type="Proteomes" id="UP000886891">
    <property type="component" value="Unassembled WGS sequence"/>
</dbReference>
<comment type="caution">
    <text evidence="2">The sequence shown here is derived from an EMBL/GenBank/DDBJ whole genome shotgun (WGS) entry which is preliminary data.</text>
</comment>
<gene>
    <name evidence="2" type="ORF">IAB14_04015</name>
</gene>
<name>A0A9D1SXF5_9FIRM</name>
<feature type="signal peptide" evidence="1">
    <location>
        <begin position="1"/>
        <end position="34"/>
    </location>
</feature>
<evidence type="ECO:0000313" key="3">
    <source>
        <dbReference type="Proteomes" id="UP000886891"/>
    </source>
</evidence>
<sequence>MKHKTPNLLKLFVLIVAVAMVATLGIGTLGTAFAATDDAAEVQYYGAGATTLSLVGSSSETIRYTSRTITESIPNNNNYPKYYNGNMTSYPNACAPVAGATLIGFYDKGQTGLIPNFTPGMQRTGYYYYLPMTYVSSTIQNVIADLYNRMGTNSVQNGTSRPDFLNGLRSYASSKGYTMHNTSVMSGTTINFSALKAQIDAGRTVSLYVDDYGFATYSDQNNAFTLYYSHYTAKHIMQVFGYRKIDFYNGGSTPFRTVIMLRVEAGLGSSTSDWYCVGAYGELDAADSIYFS</sequence>
<keyword evidence="1" id="KW-0732">Signal</keyword>
<protein>
    <recommendedName>
        <fullName evidence="4">Peptidase C39-like domain-containing protein</fullName>
    </recommendedName>
</protein>
<reference evidence="2" key="1">
    <citation type="submission" date="2020-10" db="EMBL/GenBank/DDBJ databases">
        <authorList>
            <person name="Gilroy R."/>
        </authorList>
    </citation>
    <scope>NUCLEOTIDE SEQUENCE</scope>
    <source>
        <strain evidence="2">23406</strain>
    </source>
</reference>
<evidence type="ECO:0008006" key="4">
    <source>
        <dbReference type="Google" id="ProtNLM"/>
    </source>
</evidence>
<dbReference type="EMBL" id="DVOH01000028">
    <property type="protein sequence ID" value="HIV00265.1"/>
    <property type="molecule type" value="Genomic_DNA"/>
</dbReference>
<reference evidence="2" key="2">
    <citation type="journal article" date="2021" name="PeerJ">
        <title>Extensive microbial diversity within the chicken gut microbiome revealed by metagenomics and culture.</title>
        <authorList>
            <person name="Gilroy R."/>
            <person name="Ravi A."/>
            <person name="Getino M."/>
            <person name="Pursley I."/>
            <person name="Horton D.L."/>
            <person name="Alikhan N.F."/>
            <person name="Baker D."/>
            <person name="Gharbi K."/>
            <person name="Hall N."/>
            <person name="Watson M."/>
            <person name="Adriaenssens E.M."/>
            <person name="Foster-Nyarko E."/>
            <person name="Jarju S."/>
            <person name="Secka A."/>
            <person name="Antonio M."/>
            <person name="Oren A."/>
            <person name="Chaudhuri R.R."/>
            <person name="La Ragione R."/>
            <person name="Hildebrand F."/>
            <person name="Pallen M.J."/>
        </authorList>
    </citation>
    <scope>NUCLEOTIDE SEQUENCE</scope>
    <source>
        <strain evidence="2">23406</strain>
    </source>
</reference>
<evidence type="ECO:0000313" key="2">
    <source>
        <dbReference type="EMBL" id="HIV00265.1"/>
    </source>
</evidence>
<feature type="chain" id="PRO_5038602358" description="Peptidase C39-like domain-containing protein" evidence="1">
    <location>
        <begin position="35"/>
        <end position="292"/>
    </location>
</feature>
<proteinExistence type="predicted"/>
<accession>A0A9D1SXF5</accession>
<evidence type="ECO:0000256" key="1">
    <source>
        <dbReference type="SAM" id="SignalP"/>
    </source>
</evidence>
<dbReference type="AlphaFoldDB" id="A0A9D1SXF5"/>
<organism evidence="2 3">
    <name type="scientific">Candidatus Stercoripulliclostridium merdipullorum</name>
    <dbReference type="NCBI Taxonomy" id="2840952"/>
    <lineage>
        <taxon>Bacteria</taxon>
        <taxon>Bacillati</taxon>
        <taxon>Bacillota</taxon>
        <taxon>Clostridia</taxon>
        <taxon>Eubacteriales</taxon>
        <taxon>Candidatus Stercoripulliclostridium</taxon>
    </lineage>
</organism>